<proteinExistence type="predicted"/>
<evidence type="ECO:0000256" key="1">
    <source>
        <dbReference type="SAM" id="SignalP"/>
    </source>
</evidence>
<feature type="chain" id="PRO_5013139961" evidence="1">
    <location>
        <begin position="23"/>
        <end position="169"/>
    </location>
</feature>
<reference evidence="2" key="1">
    <citation type="submission" date="2016-03" db="EMBL/GenBank/DDBJ databases">
        <title>RNAseq analyses of the sensorial organs of adult female Aedes albopictus.</title>
        <authorList>
            <person name="Fabrizio L."/>
            <person name="Ribeiro J.M."/>
            <person name="Arca B."/>
        </authorList>
    </citation>
    <scope>NUCLEOTIDE SEQUENCE</scope>
</reference>
<sequence length="169" mass="19202">MDSLRIIILVFALSVAYSPALGRPLDDYDDLGNEIDPFTGLTVIIVTEKPLRISQTMEHPVQQSIEVLPPPHLTRIKVPEKSTRIPPTTAKPVQRSTIDTTTEYKYKDIIEAYTIAVPKLESIRHAAGTLYYTVDPQEDPYKKLMQVYQDNFETPMNRNLPKNVPPPKE</sequence>
<dbReference type="VEuPathDB" id="VectorBase:AALC636_007615"/>
<evidence type="ECO:0000313" key="2">
    <source>
        <dbReference type="EMBL" id="JAV46962.1"/>
    </source>
</evidence>
<organism evidence="2">
    <name type="scientific">Aedes albopictus</name>
    <name type="common">Asian tiger mosquito</name>
    <name type="synonym">Stegomyia albopicta</name>
    <dbReference type="NCBI Taxonomy" id="7160"/>
    <lineage>
        <taxon>Eukaryota</taxon>
        <taxon>Metazoa</taxon>
        <taxon>Ecdysozoa</taxon>
        <taxon>Arthropoda</taxon>
        <taxon>Hexapoda</taxon>
        <taxon>Insecta</taxon>
        <taxon>Pterygota</taxon>
        <taxon>Neoptera</taxon>
        <taxon>Endopterygota</taxon>
        <taxon>Diptera</taxon>
        <taxon>Nematocera</taxon>
        <taxon>Culicoidea</taxon>
        <taxon>Culicidae</taxon>
        <taxon>Culicinae</taxon>
        <taxon>Aedini</taxon>
        <taxon>Aedes</taxon>
        <taxon>Stegomyia</taxon>
    </lineage>
</organism>
<dbReference type="VEuPathDB" id="VectorBase:AALFPA_065338"/>
<dbReference type="AlphaFoldDB" id="A0A1W7R742"/>
<dbReference type="EMBL" id="GEHC01000683">
    <property type="protein sequence ID" value="JAV46962.1"/>
    <property type="molecule type" value="Transcribed_RNA"/>
</dbReference>
<feature type="signal peptide" evidence="1">
    <location>
        <begin position="1"/>
        <end position="22"/>
    </location>
</feature>
<keyword evidence="1" id="KW-0732">Signal</keyword>
<accession>A0A1W7R742</accession>
<name>A0A1W7R742_AEDAL</name>
<protein>
    <submittedName>
        <fullName evidence="2">Putative conserved secreted protein</fullName>
    </submittedName>
</protein>